<keyword evidence="3" id="KW-1185">Reference proteome</keyword>
<dbReference type="VEuPathDB" id="VectorBase:RSAN_026955"/>
<comment type="caution">
    <text evidence="2">The sequence shown here is derived from an EMBL/GenBank/DDBJ whole genome shotgun (WGS) entry which is preliminary data.</text>
</comment>
<evidence type="ECO:0000313" key="3">
    <source>
        <dbReference type="Proteomes" id="UP000821837"/>
    </source>
</evidence>
<gene>
    <name evidence="2" type="ORF">HPB52_023812</name>
</gene>
<dbReference type="AlphaFoldDB" id="A0A9D4PTY9"/>
<proteinExistence type="predicted"/>
<reference evidence="2" key="2">
    <citation type="submission" date="2021-09" db="EMBL/GenBank/DDBJ databases">
        <authorList>
            <person name="Jia N."/>
            <person name="Wang J."/>
            <person name="Shi W."/>
            <person name="Du L."/>
            <person name="Sun Y."/>
            <person name="Zhan W."/>
            <person name="Jiang J."/>
            <person name="Wang Q."/>
            <person name="Zhang B."/>
            <person name="Ji P."/>
            <person name="Sakyi L.B."/>
            <person name="Cui X."/>
            <person name="Yuan T."/>
            <person name="Jiang B."/>
            <person name="Yang W."/>
            <person name="Lam T.T.-Y."/>
            <person name="Chang Q."/>
            <person name="Ding S."/>
            <person name="Wang X."/>
            <person name="Zhu J."/>
            <person name="Ruan X."/>
            <person name="Zhao L."/>
            <person name="Wei J."/>
            <person name="Que T."/>
            <person name="Du C."/>
            <person name="Cheng J."/>
            <person name="Dai P."/>
            <person name="Han X."/>
            <person name="Huang E."/>
            <person name="Gao Y."/>
            <person name="Liu J."/>
            <person name="Shao H."/>
            <person name="Ye R."/>
            <person name="Li L."/>
            <person name="Wei W."/>
            <person name="Wang X."/>
            <person name="Wang C."/>
            <person name="Huo Q."/>
            <person name="Li W."/>
            <person name="Guo W."/>
            <person name="Chen H."/>
            <person name="Chen S."/>
            <person name="Zhou L."/>
            <person name="Zhou L."/>
            <person name="Ni X."/>
            <person name="Tian J."/>
            <person name="Zhou Y."/>
            <person name="Sheng Y."/>
            <person name="Liu T."/>
            <person name="Pan Y."/>
            <person name="Xia L."/>
            <person name="Li J."/>
            <person name="Zhao F."/>
            <person name="Cao W."/>
        </authorList>
    </citation>
    <scope>NUCLEOTIDE SEQUENCE</scope>
    <source>
        <strain evidence="2">Rsan-2018</strain>
        <tissue evidence="2">Larvae</tissue>
    </source>
</reference>
<accession>A0A9D4PTY9</accession>
<feature type="compositionally biased region" description="Polar residues" evidence="1">
    <location>
        <begin position="1"/>
        <end position="17"/>
    </location>
</feature>
<protein>
    <submittedName>
        <fullName evidence="2">Uncharacterized protein</fullName>
    </submittedName>
</protein>
<name>A0A9D4PTY9_RHISA</name>
<feature type="region of interest" description="Disordered" evidence="1">
    <location>
        <begin position="1"/>
        <end position="33"/>
    </location>
</feature>
<feature type="region of interest" description="Disordered" evidence="1">
    <location>
        <begin position="175"/>
        <end position="195"/>
    </location>
</feature>
<dbReference type="Proteomes" id="UP000821837">
    <property type="component" value="Chromosome 5"/>
</dbReference>
<organism evidence="2 3">
    <name type="scientific">Rhipicephalus sanguineus</name>
    <name type="common">Brown dog tick</name>
    <name type="synonym">Ixodes sanguineus</name>
    <dbReference type="NCBI Taxonomy" id="34632"/>
    <lineage>
        <taxon>Eukaryota</taxon>
        <taxon>Metazoa</taxon>
        <taxon>Ecdysozoa</taxon>
        <taxon>Arthropoda</taxon>
        <taxon>Chelicerata</taxon>
        <taxon>Arachnida</taxon>
        <taxon>Acari</taxon>
        <taxon>Parasitiformes</taxon>
        <taxon>Ixodida</taxon>
        <taxon>Ixodoidea</taxon>
        <taxon>Ixodidae</taxon>
        <taxon>Rhipicephalinae</taxon>
        <taxon>Rhipicephalus</taxon>
        <taxon>Rhipicephalus</taxon>
    </lineage>
</organism>
<evidence type="ECO:0000313" key="2">
    <source>
        <dbReference type="EMBL" id="KAH7952486.1"/>
    </source>
</evidence>
<feature type="region of interest" description="Disordered" evidence="1">
    <location>
        <begin position="71"/>
        <end position="90"/>
    </location>
</feature>
<evidence type="ECO:0000256" key="1">
    <source>
        <dbReference type="SAM" id="MobiDB-lite"/>
    </source>
</evidence>
<reference evidence="2" key="1">
    <citation type="journal article" date="2020" name="Cell">
        <title>Large-Scale Comparative Analyses of Tick Genomes Elucidate Their Genetic Diversity and Vector Capacities.</title>
        <authorList>
            <consortium name="Tick Genome and Microbiome Consortium (TIGMIC)"/>
            <person name="Jia N."/>
            <person name="Wang J."/>
            <person name="Shi W."/>
            <person name="Du L."/>
            <person name="Sun Y."/>
            <person name="Zhan W."/>
            <person name="Jiang J.F."/>
            <person name="Wang Q."/>
            <person name="Zhang B."/>
            <person name="Ji P."/>
            <person name="Bell-Sakyi L."/>
            <person name="Cui X.M."/>
            <person name="Yuan T.T."/>
            <person name="Jiang B.G."/>
            <person name="Yang W.F."/>
            <person name="Lam T.T."/>
            <person name="Chang Q.C."/>
            <person name="Ding S.J."/>
            <person name="Wang X.J."/>
            <person name="Zhu J.G."/>
            <person name="Ruan X.D."/>
            <person name="Zhao L."/>
            <person name="Wei J.T."/>
            <person name="Ye R.Z."/>
            <person name="Que T.C."/>
            <person name="Du C.H."/>
            <person name="Zhou Y.H."/>
            <person name="Cheng J.X."/>
            <person name="Dai P.F."/>
            <person name="Guo W.B."/>
            <person name="Han X.H."/>
            <person name="Huang E.J."/>
            <person name="Li L.F."/>
            <person name="Wei W."/>
            <person name="Gao Y.C."/>
            <person name="Liu J.Z."/>
            <person name="Shao H.Z."/>
            <person name="Wang X."/>
            <person name="Wang C.C."/>
            <person name="Yang T.C."/>
            <person name="Huo Q.B."/>
            <person name="Li W."/>
            <person name="Chen H.Y."/>
            <person name="Chen S.E."/>
            <person name="Zhou L.G."/>
            <person name="Ni X.B."/>
            <person name="Tian J.H."/>
            <person name="Sheng Y."/>
            <person name="Liu T."/>
            <person name="Pan Y.S."/>
            <person name="Xia L.Y."/>
            <person name="Li J."/>
            <person name="Zhao F."/>
            <person name="Cao W.C."/>
        </authorList>
    </citation>
    <scope>NUCLEOTIDE SEQUENCE</scope>
    <source>
        <strain evidence="2">Rsan-2018</strain>
    </source>
</reference>
<dbReference type="EMBL" id="JABSTV010001251">
    <property type="protein sequence ID" value="KAH7952486.1"/>
    <property type="molecule type" value="Genomic_DNA"/>
</dbReference>
<sequence length="277" mass="31087">MLQSSDSWRSGLQNGHTDNGVGRGANRLGIRSPTDDLMLDEPIVRLGRRGVAARMRADTDPLGLRSAITDHGTATRTRRRASPASEDHGPTLEELLEKKTEARRQERLSEQRQLEIADTLYPFGRRPGALVVADQLLPHFEDSCQFLDLQRYSPWGKGVGNPSPNQNFRRRSRERTIAEEAHSTGWSTSDHNPKKTKDEMREYLESLKGQVPAEARAIRERLPSTITLPFFPPEKRIWSCQLTTISGIAARDGIHNGDLMDPWEHHSAVTCINCGHG</sequence>